<dbReference type="EMBL" id="CP097330">
    <property type="protein sequence ID" value="URF03125.1"/>
    <property type="molecule type" value="Genomic_DNA"/>
</dbReference>
<sequence>MGQKLGFSGKRGNIRVDVLKRSRGFSLGSLLIVIIIVIAVVLPAVKAIPSMIEYFSVKRAVNYAKDRSVNRKDVAANFDKQAQIDRIEALKGDDLDVIEDEAGRIRSIGFSYRTEIPVYGPLSLLITYSGTQ</sequence>
<reference evidence="3" key="3">
    <citation type="submission" date="2022-05" db="EMBL/GenBank/DDBJ databases">
        <authorList>
            <person name="Kunte H.-J."/>
        </authorList>
    </citation>
    <scope>NUCLEOTIDE SEQUENCE</scope>
    <source>
        <strain evidence="3">G5</strain>
    </source>
</reference>
<accession>A0AAE9HYW5</accession>
<keyword evidence="1" id="KW-0812">Transmembrane</keyword>
<protein>
    <submittedName>
        <fullName evidence="3">DUF4845 domain-containing protein</fullName>
    </submittedName>
</protein>
<dbReference type="KEGG" id="ccam:M5D45_11265"/>
<evidence type="ECO:0000313" key="4">
    <source>
        <dbReference type="Proteomes" id="UP000318943"/>
    </source>
</evidence>
<dbReference type="AlphaFoldDB" id="A0AAE9HYW5"/>
<evidence type="ECO:0000313" key="5">
    <source>
        <dbReference type="Proteomes" id="UP001056132"/>
    </source>
</evidence>
<gene>
    <name evidence="2" type="ORF">FGG12_16910</name>
    <name evidence="3" type="ORF">M5D45_11265</name>
</gene>
<evidence type="ECO:0000313" key="2">
    <source>
        <dbReference type="EMBL" id="TSP11324.1"/>
    </source>
</evidence>
<dbReference type="InterPro" id="IPR032314">
    <property type="entry name" value="DUF4845"/>
</dbReference>
<dbReference type="Proteomes" id="UP001056132">
    <property type="component" value="Chromosome 1"/>
</dbReference>
<organism evidence="3 5">
    <name type="scientific">Cupriavidus campinensis</name>
    <dbReference type="NCBI Taxonomy" id="151783"/>
    <lineage>
        <taxon>Bacteria</taxon>
        <taxon>Pseudomonadati</taxon>
        <taxon>Pseudomonadota</taxon>
        <taxon>Betaproteobacteria</taxon>
        <taxon>Burkholderiales</taxon>
        <taxon>Burkholderiaceae</taxon>
        <taxon>Cupriavidus</taxon>
    </lineage>
</organism>
<name>A0AAE9HYW5_9BURK</name>
<dbReference type="RefSeq" id="WP_144199320.1">
    <property type="nucleotide sequence ID" value="NZ_CP097330.1"/>
</dbReference>
<evidence type="ECO:0000313" key="3">
    <source>
        <dbReference type="EMBL" id="URF03125.1"/>
    </source>
</evidence>
<dbReference type="Pfam" id="PF16137">
    <property type="entry name" value="DUF4845"/>
    <property type="match status" value="1"/>
</dbReference>
<reference evidence="2 4" key="1">
    <citation type="submission" date="2019-05" db="EMBL/GenBank/DDBJ databases">
        <title>Whole genome sequence analysis of Cupriavidus campinensis S14E4C strain.</title>
        <authorList>
            <person name="Abbaszade G."/>
            <person name="Szabo A."/>
            <person name="Toumi M."/>
            <person name="Toth E."/>
        </authorList>
    </citation>
    <scope>NUCLEOTIDE SEQUENCE [LARGE SCALE GENOMIC DNA]</scope>
    <source>
        <strain evidence="2 4">S14E4C</strain>
    </source>
</reference>
<keyword evidence="4" id="KW-1185">Reference proteome</keyword>
<dbReference type="EMBL" id="VCIZ01000010">
    <property type="protein sequence ID" value="TSP11324.1"/>
    <property type="molecule type" value="Genomic_DNA"/>
</dbReference>
<proteinExistence type="predicted"/>
<dbReference type="Proteomes" id="UP000318943">
    <property type="component" value="Unassembled WGS sequence"/>
</dbReference>
<evidence type="ECO:0000256" key="1">
    <source>
        <dbReference type="SAM" id="Phobius"/>
    </source>
</evidence>
<feature type="transmembrane region" description="Helical" evidence="1">
    <location>
        <begin position="25"/>
        <end position="45"/>
    </location>
</feature>
<keyword evidence="1" id="KW-0472">Membrane</keyword>
<reference evidence="3" key="2">
    <citation type="journal article" date="2022" name="Microbiol. Resour. Announc.">
        <title>Genome Sequence of Cupriavidus campinensis Strain G5, a Member of a Bacterial Consortium Capable of Polyethylene Degradation.</title>
        <authorList>
            <person name="Schneider B."/>
            <person name="Pfeiffer F."/>
            <person name="Dyall-Smith M."/>
            <person name="Kunte H.J."/>
        </authorList>
    </citation>
    <scope>NUCLEOTIDE SEQUENCE</scope>
    <source>
        <strain evidence="3">G5</strain>
    </source>
</reference>
<keyword evidence="1" id="KW-1133">Transmembrane helix</keyword>